<feature type="signal peptide" evidence="2">
    <location>
        <begin position="1"/>
        <end position="24"/>
    </location>
</feature>
<organism evidence="3 4">
    <name type="scientific">Caerostris extrusa</name>
    <name type="common">Bark spider</name>
    <name type="synonym">Caerostris bankana</name>
    <dbReference type="NCBI Taxonomy" id="172846"/>
    <lineage>
        <taxon>Eukaryota</taxon>
        <taxon>Metazoa</taxon>
        <taxon>Ecdysozoa</taxon>
        <taxon>Arthropoda</taxon>
        <taxon>Chelicerata</taxon>
        <taxon>Arachnida</taxon>
        <taxon>Araneae</taxon>
        <taxon>Araneomorphae</taxon>
        <taxon>Entelegynae</taxon>
        <taxon>Araneoidea</taxon>
        <taxon>Araneidae</taxon>
        <taxon>Caerostris</taxon>
    </lineage>
</organism>
<gene>
    <name evidence="3" type="ORF">CEXT_518561</name>
</gene>
<sequence>MIAVKDTLLQSLYFFFLLIVPSLQDPTPTPSEQREVLILFPLCSKEDSSTKENGASELPYTRSKNVFLIFLIHCSHYPPNTTFRPSNPIISNNPRGSSLASFSFVEGISGEQNGTDEDTLSVLSGGARREATKKEHN</sequence>
<evidence type="ECO:0000313" key="3">
    <source>
        <dbReference type="EMBL" id="GIY50374.1"/>
    </source>
</evidence>
<keyword evidence="4" id="KW-1185">Reference proteome</keyword>
<feature type="chain" id="PRO_5043596068" evidence="2">
    <location>
        <begin position="25"/>
        <end position="137"/>
    </location>
</feature>
<dbReference type="EMBL" id="BPLR01011972">
    <property type="protein sequence ID" value="GIY50374.1"/>
    <property type="molecule type" value="Genomic_DNA"/>
</dbReference>
<protein>
    <submittedName>
        <fullName evidence="3">Uncharacterized protein</fullName>
    </submittedName>
</protein>
<keyword evidence="2" id="KW-0732">Signal</keyword>
<reference evidence="3 4" key="1">
    <citation type="submission" date="2021-06" db="EMBL/GenBank/DDBJ databases">
        <title>Caerostris extrusa draft genome.</title>
        <authorList>
            <person name="Kono N."/>
            <person name="Arakawa K."/>
        </authorList>
    </citation>
    <scope>NUCLEOTIDE SEQUENCE [LARGE SCALE GENOMIC DNA]</scope>
</reference>
<feature type="compositionally biased region" description="Basic and acidic residues" evidence="1">
    <location>
        <begin position="127"/>
        <end position="137"/>
    </location>
</feature>
<evidence type="ECO:0000256" key="1">
    <source>
        <dbReference type="SAM" id="MobiDB-lite"/>
    </source>
</evidence>
<accession>A0AAV4TW77</accession>
<dbReference type="Proteomes" id="UP001054945">
    <property type="component" value="Unassembled WGS sequence"/>
</dbReference>
<feature type="region of interest" description="Disordered" evidence="1">
    <location>
        <begin position="110"/>
        <end position="137"/>
    </location>
</feature>
<name>A0AAV4TW77_CAEEX</name>
<proteinExistence type="predicted"/>
<comment type="caution">
    <text evidence="3">The sequence shown here is derived from an EMBL/GenBank/DDBJ whole genome shotgun (WGS) entry which is preliminary data.</text>
</comment>
<dbReference type="AlphaFoldDB" id="A0AAV4TW77"/>
<evidence type="ECO:0000313" key="4">
    <source>
        <dbReference type="Proteomes" id="UP001054945"/>
    </source>
</evidence>
<evidence type="ECO:0000256" key="2">
    <source>
        <dbReference type="SAM" id="SignalP"/>
    </source>
</evidence>